<organism evidence="1 2">
    <name type="scientific">Cricetulus griseus</name>
    <name type="common">Chinese hamster</name>
    <name type="synonym">Cricetulus barabensis griseus</name>
    <dbReference type="NCBI Taxonomy" id="10029"/>
    <lineage>
        <taxon>Eukaryota</taxon>
        <taxon>Metazoa</taxon>
        <taxon>Chordata</taxon>
        <taxon>Craniata</taxon>
        <taxon>Vertebrata</taxon>
        <taxon>Euteleostomi</taxon>
        <taxon>Mammalia</taxon>
        <taxon>Eutheria</taxon>
        <taxon>Euarchontoglires</taxon>
        <taxon>Glires</taxon>
        <taxon>Rodentia</taxon>
        <taxon>Myomorpha</taxon>
        <taxon>Muroidea</taxon>
        <taxon>Cricetidae</taxon>
        <taxon>Cricetinae</taxon>
        <taxon>Cricetulus</taxon>
    </lineage>
</organism>
<protein>
    <submittedName>
        <fullName evidence="1">Uncharacterized protein</fullName>
    </submittedName>
</protein>
<dbReference type="Proteomes" id="UP000001075">
    <property type="component" value="Unassembled WGS sequence"/>
</dbReference>
<gene>
    <name evidence="1" type="ORF">I79_000733</name>
</gene>
<sequence length="57" mass="6862">MSVRSRNLFKTYLNLEQRLKLIYRSPQCRKSRYLDICSNSKNIFITLSPSKNYRFGL</sequence>
<reference evidence="2" key="1">
    <citation type="journal article" date="2011" name="Nat. Biotechnol.">
        <title>The genomic sequence of the Chinese hamster ovary (CHO)-K1 cell line.</title>
        <authorList>
            <person name="Xu X."/>
            <person name="Nagarajan H."/>
            <person name="Lewis N.E."/>
            <person name="Pan S."/>
            <person name="Cai Z."/>
            <person name="Liu X."/>
            <person name="Chen W."/>
            <person name="Xie M."/>
            <person name="Wang W."/>
            <person name="Hammond S."/>
            <person name="Andersen M.R."/>
            <person name="Neff N."/>
            <person name="Passarelli B."/>
            <person name="Koh W."/>
            <person name="Fan H.C."/>
            <person name="Wang J."/>
            <person name="Gui Y."/>
            <person name="Lee K.H."/>
            <person name="Betenbaugh M.J."/>
            <person name="Quake S.R."/>
            <person name="Famili I."/>
            <person name="Palsson B.O."/>
            <person name="Wang J."/>
        </authorList>
    </citation>
    <scope>NUCLEOTIDE SEQUENCE [LARGE SCALE GENOMIC DNA]</scope>
    <source>
        <strain evidence="2">CHO K1 cell line</strain>
    </source>
</reference>
<accession>G3GSW1</accession>
<dbReference type="AlphaFoldDB" id="G3GSW1"/>
<evidence type="ECO:0000313" key="1">
    <source>
        <dbReference type="EMBL" id="EGW00465.1"/>
    </source>
</evidence>
<dbReference type="EMBL" id="JH000015">
    <property type="protein sequence ID" value="EGW00465.1"/>
    <property type="molecule type" value="Genomic_DNA"/>
</dbReference>
<evidence type="ECO:0000313" key="2">
    <source>
        <dbReference type="Proteomes" id="UP000001075"/>
    </source>
</evidence>
<dbReference type="InParanoid" id="G3GSW1"/>
<proteinExistence type="predicted"/>
<name>G3GSW1_CRIGR</name>